<evidence type="ECO:0000313" key="2">
    <source>
        <dbReference type="Proteomes" id="UP000053859"/>
    </source>
</evidence>
<sequence>MPAALITGGTTAIGRATAALLHARGYQVAVTGQNPESLARARLELPTTYSSSDPTHAFCPTPTLS</sequence>
<dbReference type="Proteomes" id="UP000053859">
    <property type="component" value="Unassembled WGS sequence"/>
</dbReference>
<protein>
    <submittedName>
        <fullName evidence="1">Short-chain dehydrogenase/reductase SDR</fullName>
    </submittedName>
</protein>
<dbReference type="SUPFAM" id="SSF51735">
    <property type="entry name" value="NAD(P)-binding Rossmann-fold domains"/>
    <property type="match status" value="1"/>
</dbReference>
<dbReference type="AlphaFoldDB" id="A0A0K8PDP5"/>
<dbReference type="PATRIC" id="fig|146537.3.peg.797"/>
<name>A0A0K8PDP5_STRAJ</name>
<accession>A0A0K8PDP5</accession>
<dbReference type="Gene3D" id="3.40.50.720">
    <property type="entry name" value="NAD(P)-binding Rossmann-like Domain"/>
    <property type="match status" value="1"/>
</dbReference>
<organism evidence="1 2">
    <name type="scientific">Streptomyces azureus</name>
    <dbReference type="NCBI Taxonomy" id="146537"/>
    <lineage>
        <taxon>Bacteria</taxon>
        <taxon>Bacillati</taxon>
        <taxon>Actinomycetota</taxon>
        <taxon>Actinomycetes</taxon>
        <taxon>Kitasatosporales</taxon>
        <taxon>Streptomycetaceae</taxon>
        <taxon>Streptomyces</taxon>
    </lineage>
</organism>
<proteinExistence type="predicted"/>
<gene>
    <name evidence="1" type="ORF">SAZU_0753</name>
</gene>
<dbReference type="EMBL" id="DF968200">
    <property type="protein sequence ID" value="GAP46021.1"/>
    <property type="molecule type" value="Genomic_DNA"/>
</dbReference>
<dbReference type="InterPro" id="IPR036291">
    <property type="entry name" value="NAD(P)-bd_dom_sf"/>
</dbReference>
<keyword evidence="2" id="KW-1185">Reference proteome</keyword>
<evidence type="ECO:0000313" key="1">
    <source>
        <dbReference type="EMBL" id="GAP46021.1"/>
    </source>
</evidence>
<dbReference type="InterPro" id="IPR002347">
    <property type="entry name" value="SDR_fam"/>
</dbReference>
<dbReference type="Pfam" id="PF00106">
    <property type="entry name" value="adh_short"/>
    <property type="match status" value="1"/>
</dbReference>
<reference evidence="1" key="1">
    <citation type="journal article" date="2015" name="Genome Announc.">
        <title>Draft Genome Sequence of Thiostrepton-Producing Streptomyces azureus ATCC 14921.</title>
        <authorList>
            <person name="Sakihara K."/>
            <person name="Maeda J."/>
            <person name="Tashiro K."/>
            <person name="Fujino Y."/>
            <person name="Kuhara S."/>
            <person name="Ohshima T."/>
            <person name="Ogata S."/>
            <person name="Doi K."/>
        </authorList>
    </citation>
    <scope>NUCLEOTIDE SEQUENCE [LARGE SCALE GENOMIC DNA]</scope>
    <source>
        <strain evidence="1">ATCC14921</strain>
    </source>
</reference>